<evidence type="ECO:0000256" key="1">
    <source>
        <dbReference type="ARBA" id="ARBA00008434"/>
    </source>
</evidence>
<dbReference type="Pfam" id="PF00312">
    <property type="entry name" value="Ribosomal_S15"/>
    <property type="match status" value="1"/>
</dbReference>
<dbReference type="Proteomes" id="UP000195602">
    <property type="component" value="Unassembled WGS sequence"/>
</dbReference>
<dbReference type="SUPFAM" id="SSF47060">
    <property type="entry name" value="S15/NS1 RNA-binding domain"/>
    <property type="match status" value="1"/>
</dbReference>
<dbReference type="InterPro" id="IPR000589">
    <property type="entry name" value="Ribosomal_uS15"/>
</dbReference>
<dbReference type="Gene3D" id="1.10.287.10">
    <property type="entry name" value="S15/NS1, RNA-binding"/>
    <property type="match status" value="1"/>
</dbReference>
<comment type="similarity">
    <text evidence="1">Belongs to the universal ribosomal protein uS15 family.</text>
</comment>
<dbReference type="KEGG" id="clus:A9F13_08g02332"/>
<proteinExistence type="inferred from homology"/>
<evidence type="ECO:0000256" key="3">
    <source>
        <dbReference type="ARBA" id="ARBA00023274"/>
    </source>
</evidence>
<dbReference type="CDD" id="cd00353">
    <property type="entry name" value="Ribosomal_S15p_S13e"/>
    <property type="match status" value="1"/>
</dbReference>
<dbReference type="PANTHER" id="PTHR23321">
    <property type="entry name" value="RIBOSOMAL PROTEIN S15, BACTERIAL AND ORGANELLAR"/>
    <property type="match status" value="1"/>
</dbReference>
<organism evidence="4 5">
    <name type="scientific">Clavispora lusitaniae</name>
    <name type="common">Candida lusitaniae</name>
    <dbReference type="NCBI Taxonomy" id="36911"/>
    <lineage>
        <taxon>Eukaryota</taxon>
        <taxon>Fungi</taxon>
        <taxon>Dikarya</taxon>
        <taxon>Ascomycota</taxon>
        <taxon>Saccharomycotina</taxon>
        <taxon>Pichiomycetes</taxon>
        <taxon>Metschnikowiaceae</taxon>
        <taxon>Clavispora</taxon>
    </lineage>
</organism>
<dbReference type="EMBL" id="LYUB02000008">
    <property type="protein sequence ID" value="OVF08522.1"/>
    <property type="molecule type" value="Genomic_DNA"/>
</dbReference>
<comment type="caution">
    <text evidence="4">The sequence shown here is derived from an EMBL/GenBank/DDBJ whole genome shotgun (WGS) entry which is preliminary data.</text>
</comment>
<dbReference type="InterPro" id="IPR009068">
    <property type="entry name" value="uS15_NS1_RNA-bd_sf"/>
</dbReference>
<keyword evidence="2 4" id="KW-0689">Ribosomal protein</keyword>
<reference evidence="4 5" key="1">
    <citation type="submission" date="2017-04" db="EMBL/GenBank/DDBJ databases">
        <title>Draft genome of the yeast Clavispora lusitaniae type strain CBS 6936.</title>
        <authorList>
            <person name="Durrens P."/>
            <person name="Klopp C."/>
            <person name="Biteau N."/>
            <person name="Fitton-Ouhabi V."/>
            <person name="Dementhon K."/>
            <person name="Accoceberry I."/>
            <person name="Sherman D.J."/>
            <person name="Noel T."/>
        </authorList>
    </citation>
    <scope>NUCLEOTIDE SEQUENCE [LARGE SCALE GENOMIC DNA]</scope>
    <source>
        <strain evidence="4 5">CBS 6936</strain>
    </source>
</reference>
<protein>
    <submittedName>
        <fullName evidence="4">Mitochondrial 37S ribosomal protein</fullName>
    </submittedName>
</protein>
<sequence>MFRSAARFFGTKSTALDAAPAKIQPYLAAKQFVPEDASKSKVRALRRRENRMKRQIIRDVNNLKKHSLKREEFKVDPVLGAENNKFISRMYQELEDPANLAYGYNREEFEKLLYGAQKAALDSSIGGEVITEQITKTEEKKKRALLTILNMKNSNAADKRKLATEMARKEFARFEGDTGSPEVQAAIMTVKIHFGFEHVKKAPKDKAHIQSVRELVQQRQSILKYLKRDDPEKYYYTIAKLGLTDDVVTREFNMDRQYFQDYQVWGDKQLVKLSEKQKKREQHFAELQKKVAEYNQLARKNHALLNN</sequence>
<name>A0AA91T202_CLALS</name>
<evidence type="ECO:0000313" key="5">
    <source>
        <dbReference type="Proteomes" id="UP000195602"/>
    </source>
</evidence>
<gene>
    <name evidence="4" type="ORF">A9F13_08g02332</name>
</gene>
<dbReference type="GO" id="GO:0005737">
    <property type="term" value="C:cytoplasm"/>
    <property type="evidence" value="ECO:0007669"/>
    <property type="project" value="UniProtKB-ARBA"/>
</dbReference>
<dbReference type="PANTHER" id="PTHR23321:SF26">
    <property type="entry name" value="SMALL RIBOSOMAL SUBUNIT PROTEIN US15M"/>
    <property type="match status" value="1"/>
</dbReference>
<accession>A0AA91T202</accession>
<dbReference type="GO" id="GO:1990904">
    <property type="term" value="C:ribonucleoprotein complex"/>
    <property type="evidence" value="ECO:0007669"/>
    <property type="project" value="UniProtKB-KW"/>
</dbReference>
<dbReference type="SMART" id="SM01387">
    <property type="entry name" value="Ribosomal_S15"/>
    <property type="match status" value="1"/>
</dbReference>
<dbReference type="InterPro" id="IPR005290">
    <property type="entry name" value="Ribosomal_uS15_bac-type"/>
</dbReference>
<dbReference type="GO" id="GO:0006412">
    <property type="term" value="P:translation"/>
    <property type="evidence" value="ECO:0007669"/>
    <property type="project" value="InterPro"/>
</dbReference>
<keyword evidence="3" id="KW-0687">Ribonucleoprotein</keyword>
<dbReference type="GO" id="GO:0005840">
    <property type="term" value="C:ribosome"/>
    <property type="evidence" value="ECO:0007669"/>
    <property type="project" value="UniProtKB-KW"/>
</dbReference>
<evidence type="ECO:0000313" key="4">
    <source>
        <dbReference type="EMBL" id="OVF08522.1"/>
    </source>
</evidence>
<dbReference type="GO" id="GO:0003735">
    <property type="term" value="F:structural constituent of ribosome"/>
    <property type="evidence" value="ECO:0007669"/>
    <property type="project" value="InterPro"/>
</dbReference>
<dbReference type="HAMAP" id="MF_01343_B">
    <property type="entry name" value="Ribosomal_uS15_B"/>
    <property type="match status" value="1"/>
</dbReference>
<dbReference type="AlphaFoldDB" id="A0AA91T202"/>
<evidence type="ECO:0000256" key="2">
    <source>
        <dbReference type="ARBA" id="ARBA00022980"/>
    </source>
</evidence>